<dbReference type="AlphaFoldDB" id="A0AA38ILF1"/>
<keyword evidence="5 8" id="KW-1133">Transmembrane helix</keyword>
<keyword evidence="6 8" id="KW-0472">Membrane</keyword>
<dbReference type="InterPro" id="IPR002159">
    <property type="entry name" value="CD36_fam"/>
</dbReference>
<evidence type="ECO:0000256" key="6">
    <source>
        <dbReference type="ARBA" id="ARBA00023136"/>
    </source>
</evidence>
<dbReference type="PANTHER" id="PTHR11923:SF93">
    <property type="entry name" value="GH07959P-RELATED"/>
    <property type="match status" value="1"/>
</dbReference>
<comment type="subcellular location">
    <subcellularLocation>
        <location evidence="1">Cell membrane</location>
    </subcellularLocation>
</comment>
<evidence type="ECO:0008006" key="11">
    <source>
        <dbReference type="Google" id="ProtNLM"/>
    </source>
</evidence>
<name>A0AA38ILF1_9CUCU</name>
<evidence type="ECO:0000256" key="7">
    <source>
        <dbReference type="ARBA" id="ARBA00023180"/>
    </source>
</evidence>
<reference evidence="9" key="1">
    <citation type="journal article" date="2023" name="G3 (Bethesda)">
        <title>Whole genome assemblies of Zophobas morio and Tenebrio molitor.</title>
        <authorList>
            <person name="Kaur S."/>
            <person name="Stinson S.A."/>
            <person name="diCenzo G.C."/>
        </authorList>
    </citation>
    <scope>NUCLEOTIDE SEQUENCE</scope>
    <source>
        <strain evidence="9">QUZm001</strain>
    </source>
</reference>
<dbReference type="GO" id="GO:0005737">
    <property type="term" value="C:cytoplasm"/>
    <property type="evidence" value="ECO:0007669"/>
    <property type="project" value="TreeGrafter"/>
</dbReference>
<dbReference type="EMBL" id="JALNTZ010000004">
    <property type="protein sequence ID" value="KAJ3656276.1"/>
    <property type="molecule type" value="Genomic_DNA"/>
</dbReference>
<keyword evidence="4 8" id="KW-0812">Transmembrane</keyword>
<dbReference type="PANTHER" id="PTHR11923">
    <property type="entry name" value="SCAVENGER RECEPTOR CLASS B TYPE-1 SR-B1"/>
    <property type="match status" value="1"/>
</dbReference>
<evidence type="ECO:0000313" key="9">
    <source>
        <dbReference type="EMBL" id="KAJ3656276.1"/>
    </source>
</evidence>
<evidence type="ECO:0000313" key="10">
    <source>
        <dbReference type="Proteomes" id="UP001168821"/>
    </source>
</evidence>
<evidence type="ECO:0000256" key="1">
    <source>
        <dbReference type="ARBA" id="ARBA00004236"/>
    </source>
</evidence>
<evidence type="ECO:0000256" key="3">
    <source>
        <dbReference type="ARBA" id="ARBA00022475"/>
    </source>
</evidence>
<comment type="caution">
    <text evidence="9">The sequence shown here is derived from an EMBL/GenBank/DDBJ whole genome shotgun (WGS) entry which is preliminary data.</text>
</comment>
<keyword evidence="10" id="KW-1185">Reference proteome</keyword>
<gene>
    <name evidence="9" type="ORF">Zmor_015363</name>
</gene>
<sequence>MKLNSNLKTLVQVAASVILIICGFLLPLLHPVIFDYFLILQPGSIILYFWKTLRVDLTSNYYFFNWTNPENFYNASIKPRFKEMGPYEFQQKEEKANLTWNSNDTVTFMTRQFWFYQGKRKDSLQDRIVTMNPIPLVVSYIVRNWNYYLRKSFSMGFSAFANQFYMTQTVGSLLFDGYPEPWIKVGATLPFLSQYNFPHWDRYAYFYKRNGTTEYNGVLNMGTGKTTKLGEIYYWNYQKKAPHYDDLCGQITGSRQQLFPRNLQKTFLSYFLPDFGRPLKLDFEKIETVNNILGYKFVIGERVLDNGTRYPESQCSCNGECVPSGTFNATSLSCSLPAFLSLPHFYKADPYYINLVEGLKPEANKHDSFMIVEPTTGIPLKAHFTLQFNLLVQPVPGVSLFENAPKFFLPVWWAVYSYEVQGLLLFVVKSLLSLHVILKLTGVCMIVVVTAVNSSTTKVPLGRSSTSGVWGYRSGLFPSLDGDSIYRKAYQHSTSHISMTNNRSWTEAESVTTSATSPESIQTCTLCAGDAINLDSSTRNHTSLLPRVLCYLTSIPF</sequence>
<evidence type="ECO:0000256" key="5">
    <source>
        <dbReference type="ARBA" id="ARBA00022989"/>
    </source>
</evidence>
<dbReference type="PRINTS" id="PR01609">
    <property type="entry name" value="CD36FAMILY"/>
</dbReference>
<feature type="transmembrane region" description="Helical" evidence="8">
    <location>
        <begin position="7"/>
        <end position="26"/>
    </location>
</feature>
<accession>A0AA38ILF1</accession>
<dbReference type="GO" id="GO:0005886">
    <property type="term" value="C:plasma membrane"/>
    <property type="evidence" value="ECO:0007669"/>
    <property type="project" value="UniProtKB-SubCell"/>
</dbReference>
<evidence type="ECO:0000256" key="8">
    <source>
        <dbReference type="SAM" id="Phobius"/>
    </source>
</evidence>
<evidence type="ECO:0000256" key="4">
    <source>
        <dbReference type="ARBA" id="ARBA00022692"/>
    </source>
</evidence>
<protein>
    <recommendedName>
        <fullName evidence="11">Protein croquemort</fullName>
    </recommendedName>
</protein>
<dbReference type="GO" id="GO:0005044">
    <property type="term" value="F:scavenger receptor activity"/>
    <property type="evidence" value="ECO:0007669"/>
    <property type="project" value="TreeGrafter"/>
</dbReference>
<evidence type="ECO:0000256" key="2">
    <source>
        <dbReference type="ARBA" id="ARBA00010532"/>
    </source>
</evidence>
<keyword evidence="3" id="KW-1003">Cell membrane</keyword>
<proteinExistence type="inferred from homology"/>
<organism evidence="9 10">
    <name type="scientific">Zophobas morio</name>
    <dbReference type="NCBI Taxonomy" id="2755281"/>
    <lineage>
        <taxon>Eukaryota</taxon>
        <taxon>Metazoa</taxon>
        <taxon>Ecdysozoa</taxon>
        <taxon>Arthropoda</taxon>
        <taxon>Hexapoda</taxon>
        <taxon>Insecta</taxon>
        <taxon>Pterygota</taxon>
        <taxon>Neoptera</taxon>
        <taxon>Endopterygota</taxon>
        <taxon>Coleoptera</taxon>
        <taxon>Polyphaga</taxon>
        <taxon>Cucujiformia</taxon>
        <taxon>Tenebrionidae</taxon>
        <taxon>Zophobas</taxon>
    </lineage>
</organism>
<comment type="similarity">
    <text evidence="2">Belongs to the CD36 family.</text>
</comment>
<dbReference type="Proteomes" id="UP001168821">
    <property type="component" value="Unassembled WGS sequence"/>
</dbReference>
<keyword evidence="7" id="KW-0325">Glycoprotein</keyword>
<dbReference type="Pfam" id="PF01130">
    <property type="entry name" value="CD36"/>
    <property type="match status" value="1"/>
</dbReference>